<gene>
    <name evidence="7" type="ORF">M0812_26819</name>
</gene>
<evidence type="ECO:0000259" key="6">
    <source>
        <dbReference type="PROSITE" id="PS50021"/>
    </source>
</evidence>
<evidence type="ECO:0000259" key="5">
    <source>
        <dbReference type="PROSITE" id="PS50018"/>
    </source>
</evidence>
<evidence type="ECO:0000256" key="2">
    <source>
        <dbReference type="SAM" id="Coils"/>
    </source>
</evidence>
<evidence type="ECO:0000256" key="1">
    <source>
        <dbReference type="ARBA" id="ARBA00022468"/>
    </source>
</evidence>
<organism evidence="7 8">
    <name type="scientific">Anaeramoeba flamelloides</name>
    <dbReference type="NCBI Taxonomy" id="1746091"/>
    <lineage>
        <taxon>Eukaryota</taxon>
        <taxon>Metamonada</taxon>
        <taxon>Anaeramoebidae</taxon>
        <taxon>Anaeramoeba</taxon>
    </lineage>
</organism>
<dbReference type="PROSITE" id="PS50018">
    <property type="entry name" value="RAS_GTPASE_ACTIV_2"/>
    <property type="match status" value="1"/>
</dbReference>
<proteinExistence type="predicted"/>
<dbReference type="InterPro" id="IPR011993">
    <property type="entry name" value="PH-like_dom_sf"/>
</dbReference>
<dbReference type="Pfam" id="PF00307">
    <property type="entry name" value="CH"/>
    <property type="match status" value="1"/>
</dbReference>
<dbReference type="InterPro" id="IPR001936">
    <property type="entry name" value="RasGAP_dom"/>
</dbReference>
<dbReference type="PANTHER" id="PTHR10194">
    <property type="entry name" value="RAS GTPASE-ACTIVATING PROTEINS"/>
    <property type="match status" value="1"/>
</dbReference>
<dbReference type="AlphaFoldDB" id="A0AAV7YID4"/>
<reference evidence="7" key="1">
    <citation type="submission" date="2022-08" db="EMBL/GenBank/DDBJ databases">
        <title>Novel sulphate-reducing endosymbionts in the free-living metamonad Anaeramoeba.</title>
        <authorList>
            <person name="Jerlstrom-Hultqvist J."/>
            <person name="Cepicka I."/>
            <person name="Gallot-Lavallee L."/>
            <person name="Salas-Leiva D."/>
            <person name="Curtis B.A."/>
            <person name="Zahonova K."/>
            <person name="Pipaliya S."/>
            <person name="Dacks J."/>
            <person name="Roger A.J."/>
        </authorList>
    </citation>
    <scope>NUCLEOTIDE SEQUENCE</scope>
    <source>
        <strain evidence="7">Busselton2</strain>
    </source>
</reference>
<dbReference type="EMBL" id="JANTQA010000063">
    <property type="protein sequence ID" value="KAJ3427239.1"/>
    <property type="molecule type" value="Genomic_DNA"/>
</dbReference>
<dbReference type="Gene3D" id="2.30.29.30">
    <property type="entry name" value="Pleckstrin-homology domain (PH domain)/Phosphotyrosine-binding domain (PTB)"/>
    <property type="match status" value="1"/>
</dbReference>
<dbReference type="InterPro" id="IPR001715">
    <property type="entry name" value="CH_dom"/>
</dbReference>
<evidence type="ECO:0000313" key="7">
    <source>
        <dbReference type="EMBL" id="KAJ3427239.1"/>
    </source>
</evidence>
<evidence type="ECO:0000256" key="3">
    <source>
        <dbReference type="SAM" id="MobiDB-lite"/>
    </source>
</evidence>
<sequence>MSFQLSNQLKNNLFSFVNNRKITFLKASQDEILTRLDPLVVLARWVQFYLSQAGINTPITNFNSDFQDCSLFYYLVTQLFPEVDWTAVGESDSLQNRIESFISTITNKTLYRGFVPKKEDLLEGNQEAIITFLVKLATYRPVVDHKRIKKQFNTQKIQESKTMETSKNNSLEIKKEEEEEDQNGEIEDFEGTKFYKIQMKLEKEEESLKNINFEFFPDIDLILKEEQTLSYPSITQIMENAYNEIDESYLEIPFEQEEDLITKIRNLIDNNEKAKKEIIGMDEKLKNLEFAVKSEQQKFVQKEDEQKTNEIEKRDIDLSNFCDQSDLFVQNFSLFTEKIPILGNNIDECFDFKGNQFLALAIASLKVFSTGIIFNSTSAEEKLLESLFELLKNQGIEGVDNELKNIIGFRIESIKWADVEGIITCRDFVITTLKDSKKINYDQKQAELGIKNMFHYYLFVKLFKLKLAEYLINDVLLQTNIIKIADGLIESILVALVEIFHSFMLCYIDFPSVTQSFESLLRAFQVQQCEQVAELLVTKAKKDALGETLRMISLSILTDEQTNLVHKSLQDLNDPDTETPIFDLIFKESKEFLGPHLNDDDIAFLAATIDPNNCRDSINDIATDVYNIIETMGLAIPLIQMAILQGVFRTSSAGSLFRANDVATKLITKYALLHGMEYLYDCLSGVIKEITECGLEFEVDPNKFMPEELDGVDLDQNMKNLRFYFNKILDSIFRSVENAPVGFRIIANSLMVTVSRKFPDNVVSSIGGFIFLRFICPSIVSPKTFGLIEEHPRGASLRGLLLISTAVQALSNGITFSKNRIHMQKINEDITRRFGERRDFLFRLAKIEGVKTDGINTPYIENHQVSFDNQLKEVFTPALLKKLSTENQINQDNFVEALILTIYALGSKNTKEFLSSQSLRRITNNTQKNQNVLNAIKELGSKLEKVEKYYPQILQMAKMQKMQNQSNKTSSQQNLNKPKVPETFESLKNKFLQSNSQITRQATVNFGIDNGNQKIKDWKKRVIVLKDSRIALFTKSANKPEGLFDIIVFDKRSTIHNGTYKKKNTLAIKFKDEIKVFSFDKSKELDDWNQEIQKLL</sequence>
<dbReference type="Pfam" id="PF00616">
    <property type="entry name" value="RasGAP"/>
    <property type="match status" value="2"/>
</dbReference>
<feature type="coiled-coil region" evidence="2">
    <location>
        <begin position="257"/>
        <end position="305"/>
    </location>
</feature>
<evidence type="ECO:0000259" key="4">
    <source>
        <dbReference type="PROSITE" id="PS50003"/>
    </source>
</evidence>
<dbReference type="InterPro" id="IPR039360">
    <property type="entry name" value="Ras_GTPase"/>
</dbReference>
<dbReference type="SMART" id="SM00323">
    <property type="entry name" value="RasGAP"/>
    <property type="match status" value="1"/>
</dbReference>
<feature type="domain" description="PH" evidence="4">
    <location>
        <begin position="997"/>
        <end position="1096"/>
    </location>
</feature>
<dbReference type="SUPFAM" id="SSF47576">
    <property type="entry name" value="Calponin-homology domain, CH-domain"/>
    <property type="match status" value="1"/>
</dbReference>
<dbReference type="SUPFAM" id="SSF50729">
    <property type="entry name" value="PH domain-like"/>
    <property type="match status" value="1"/>
</dbReference>
<dbReference type="InterPro" id="IPR008936">
    <property type="entry name" value="Rho_GTPase_activation_prot"/>
</dbReference>
<feature type="region of interest" description="Disordered" evidence="3">
    <location>
        <begin position="158"/>
        <end position="184"/>
    </location>
</feature>
<dbReference type="InterPro" id="IPR001849">
    <property type="entry name" value="PH_domain"/>
</dbReference>
<dbReference type="PROSITE" id="PS50021">
    <property type="entry name" value="CH"/>
    <property type="match status" value="1"/>
</dbReference>
<dbReference type="GO" id="GO:0005096">
    <property type="term" value="F:GTPase activator activity"/>
    <property type="evidence" value="ECO:0007669"/>
    <property type="project" value="UniProtKB-KW"/>
</dbReference>
<dbReference type="PROSITE" id="PS50003">
    <property type="entry name" value="PH_DOMAIN"/>
    <property type="match status" value="1"/>
</dbReference>
<keyword evidence="1" id="KW-0343">GTPase activation</keyword>
<accession>A0AAV7YID4</accession>
<comment type="caution">
    <text evidence="7">The sequence shown here is derived from an EMBL/GenBank/DDBJ whole genome shotgun (WGS) entry which is preliminary data.</text>
</comment>
<dbReference type="Gene3D" id="1.10.506.10">
    <property type="entry name" value="GTPase Activation - p120gap, domain 1"/>
    <property type="match status" value="2"/>
</dbReference>
<feature type="domain" description="Ras-GAP" evidence="5">
    <location>
        <begin position="617"/>
        <end position="812"/>
    </location>
</feature>
<name>A0AAV7YID4_9EUKA</name>
<protein>
    <submittedName>
        <fullName evidence="7">Ras gtpase-activating protein</fullName>
    </submittedName>
</protein>
<dbReference type="InterPro" id="IPR036872">
    <property type="entry name" value="CH_dom_sf"/>
</dbReference>
<evidence type="ECO:0000313" key="8">
    <source>
        <dbReference type="Proteomes" id="UP001146793"/>
    </source>
</evidence>
<dbReference type="Gene3D" id="1.10.418.10">
    <property type="entry name" value="Calponin-like domain"/>
    <property type="match status" value="1"/>
</dbReference>
<feature type="domain" description="Calponin-homology (CH)" evidence="6">
    <location>
        <begin position="36"/>
        <end position="141"/>
    </location>
</feature>
<dbReference type="SUPFAM" id="SSF48350">
    <property type="entry name" value="GTPase activation domain, GAP"/>
    <property type="match status" value="1"/>
</dbReference>
<dbReference type="Proteomes" id="UP001146793">
    <property type="component" value="Unassembled WGS sequence"/>
</dbReference>
<dbReference type="PANTHER" id="PTHR10194:SF60">
    <property type="entry name" value="RAS GTPASE-ACTIVATING PROTEIN RASKOL"/>
    <property type="match status" value="1"/>
</dbReference>
<keyword evidence="2" id="KW-0175">Coiled coil</keyword>